<accession>A0A2H1I6H5</accession>
<proteinExistence type="predicted"/>
<feature type="compositionally biased region" description="Basic and acidic residues" evidence="1">
    <location>
        <begin position="93"/>
        <end position="106"/>
    </location>
</feature>
<name>A0A2H1I6H5_9MICO</name>
<feature type="region of interest" description="Disordered" evidence="1">
    <location>
        <begin position="15"/>
        <end position="42"/>
    </location>
</feature>
<protein>
    <submittedName>
        <fullName evidence="2">Uncharacterized protein</fullName>
    </submittedName>
</protein>
<evidence type="ECO:0000256" key="1">
    <source>
        <dbReference type="SAM" id="MobiDB-lite"/>
    </source>
</evidence>
<sequence>MGSTLGLISVLGGCGGDLSGSEDSSPPSVSASASADIDADTKDAEYPDVLGAVLESDGNGAWSLEVTLSSEYDSPQRYANGWRVLDAEGNELGEHTLGHDHADEQPVTRTQSDLEIPDGVDVVTVQGRDTENGFGGATLEVKVPR</sequence>
<dbReference type="AlphaFoldDB" id="A0A2H1I6H5"/>
<gene>
    <name evidence="2" type="ORF">BANT918_00611</name>
</gene>
<evidence type="ECO:0000313" key="2">
    <source>
        <dbReference type="EMBL" id="SMX70799.1"/>
    </source>
</evidence>
<feature type="compositionally biased region" description="Low complexity" evidence="1">
    <location>
        <begin position="19"/>
        <end position="36"/>
    </location>
</feature>
<dbReference type="EMBL" id="FXZD01000002">
    <property type="protein sequence ID" value="SMX70799.1"/>
    <property type="molecule type" value="Genomic_DNA"/>
</dbReference>
<organism evidence="2 3">
    <name type="scientific">Brevibacterium antiquum CNRZ 918</name>
    <dbReference type="NCBI Taxonomy" id="1255637"/>
    <lineage>
        <taxon>Bacteria</taxon>
        <taxon>Bacillati</taxon>
        <taxon>Actinomycetota</taxon>
        <taxon>Actinomycetes</taxon>
        <taxon>Micrococcales</taxon>
        <taxon>Brevibacteriaceae</taxon>
        <taxon>Brevibacterium</taxon>
    </lineage>
</organism>
<reference evidence="2 3" key="1">
    <citation type="submission" date="2017-03" db="EMBL/GenBank/DDBJ databases">
        <authorList>
            <person name="Afonso C.L."/>
            <person name="Miller P.J."/>
            <person name="Scott M.A."/>
            <person name="Spackman E."/>
            <person name="Goraichik I."/>
            <person name="Dimitrov K.M."/>
            <person name="Suarez D.L."/>
            <person name="Swayne D.E."/>
        </authorList>
    </citation>
    <scope>NUCLEOTIDE SEQUENCE [LARGE SCALE GENOMIC DNA]</scope>
    <source>
        <strain evidence="2 3">CNRZ 918</strain>
    </source>
</reference>
<feature type="region of interest" description="Disordered" evidence="1">
    <location>
        <begin position="93"/>
        <end position="113"/>
    </location>
</feature>
<dbReference type="Proteomes" id="UP000234433">
    <property type="component" value="Unassembled WGS sequence"/>
</dbReference>
<evidence type="ECO:0000313" key="3">
    <source>
        <dbReference type="Proteomes" id="UP000234433"/>
    </source>
</evidence>